<keyword evidence="4 5" id="KW-0472">Membrane</keyword>
<feature type="transmembrane region" description="Helical" evidence="5">
    <location>
        <begin position="182"/>
        <end position="202"/>
    </location>
</feature>
<dbReference type="EMBL" id="CP017831">
    <property type="protein sequence ID" value="AOZ95502.1"/>
    <property type="molecule type" value="Genomic_DNA"/>
</dbReference>
<dbReference type="GO" id="GO:0016020">
    <property type="term" value="C:membrane"/>
    <property type="evidence" value="ECO:0007669"/>
    <property type="project" value="UniProtKB-SubCell"/>
</dbReference>
<dbReference type="CDD" id="cd13128">
    <property type="entry name" value="MATE_Wzx_like"/>
    <property type="match status" value="1"/>
</dbReference>
<feature type="transmembrane region" description="Helical" evidence="5">
    <location>
        <begin position="125"/>
        <end position="144"/>
    </location>
</feature>
<feature type="transmembrane region" description="Helical" evidence="5">
    <location>
        <begin position="21"/>
        <end position="42"/>
    </location>
</feature>
<keyword evidence="3 5" id="KW-1133">Transmembrane helix</keyword>
<dbReference type="KEGG" id="bhu:bhn_I0468"/>
<feature type="transmembrane region" description="Helical" evidence="5">
    <location>
        <begin position="339"/>
        <end position="355"/>
    </location>
</feature>
<feature type="transmembrane region" description="Helical" evidence="5">
    <location>
        <begin position="450"/>
        <end position="474"/>
    </location>
</feature>
<feature type="transmembrane region" description="Helical" evidence="5">
    <location>
        <begin position="265"/>
        <end position="285"/>
    </location>
</feature>
<feature type="transmembrane region" description="Helical" evidence="5">
    <location>
        <begin position="393"/>
        <end position="414"/>
    </location>
</feature>
<dbReference type="AlphaFoldDB" id="A0A1D9NZ37"/>
<feature type="transmembrane region" description="Helical" evidence="5">
    <location>
        <begin position="367"/>
        <end position="387"/>
    </location>
</feature>
<feature type="transmembrane region" description="Helical" evidence="5">
    <location>
        <begin position="223"/>
        <end position="240"/>
    </location>
</feature>
<feature type="transmembrane region" description="Helical" evidence="5">
    <location>
        <begin position="426"/>
        <end position="444"/>
    </location>
</feature>
<accession>A0A1D9NZ37</accession>
<dbReference type="InterPro" id="IPR002797">
    <property type="entry name" value="Polysacc_synth"/>
</dbReference>
<reference evidence="7" key="1">
    <citation type="submission" date="2016-10" db="EMBL/GenBank/DDBJ databases">
        <title>The complete genome sequence of the rumen bacterium Butyrivibrio hungatei MB2003.</title>
        <authorList>
            <person name="Palevich N."/>
            <person name="Kelly W.J."/>
            <person name="Leahy S.C."/>
            <person name="Altermann E."/>
            <person name="Rakonjac J."/>
            <person name="Attwood G.T."/>
        </authorList>
    </citation>
    <scope>NUCLEOTIDE SEQUENCE [LARGE SCALE GENOMIC DNA]</scope>
    <source>
        <strain evidence="7">MB2003</strain>
    </source>
</reference>
<dbReference type="PANTHER" id="PTHR43424:SF1">
    <property type="entry name" value="LOCUS PUTATIVE PROTEIN 1-RELATED"/>
    <property type="match status" value="1"/>
</dbReference>
<feature type="transmembrane region" description="Helical" evidence="5">
    <location>
        <begin position="54"/>
        <end position="77"/>
    </location>
</feature>
<evidence type="ECO:0000256" key="2">
    <source>
        <dbReference type="ARBA" id="ARBA00022692"/>
    </source>
</evidence>
<dbReference type="OrthoDB" id="9815702at2"/>
<protein>
    <submittedName>
        <fullName evidence="6">Polysaccharide biosynthesis protein</fullName>
    </submittedName>
</protein>
<feature type="transmembrane region" description="Helical" evidence="5">
    <location>
        <begin position="156"/>
        <end position="176"/>
    </location>
</feature>
<dbReference type="Pfam" id="PF01943">
    <property type="entry name" value="Polysacc_synt"/>
    <property type="match status" value="1"/>
</dbReference>
<sequence length="493" mass="55714">MRVQSATLRRFGNVNKILKNSFWIAICNVLDVVCSFFLYMYISRTIGVSNLGKYSYIASIVNYFVLLSGLGISSYAIREGTLRRNDKRSFNEFISEIFSLNVIFTFLSYLLFVCVAVVFKSALNNHMILLVIYSITIMCVPFDMEWMYSIAEDFELVAIRSVLVNLVNFIFVLLFVRNENDIIKYVLIMTVLRVLITTYNYVHARKIVRFHLSFDLKELKKHLMSVSIIFFTTITINLYAKSDITLLGIMTTDYDVGLYSNAVKIYSIIDSFIASLAIASYPRIASQSGNEAYQKKVSGMIMDLSLFIVLPIATGLFFLSKEVILIVSGKNYLGAKPSLELLSIALIINILNWFWTRCIIFPHKLEMKMLIIAVVAGVSNVVLNILVIPYFGIVGAAITTIIAELITTIGYNFVGIKYLDRVDFIFLINIVLGCIGEGGAILFVKKMIESYLYVPLSIMAGATIYLAICGLAMIKKFEKLKVESRCNIDDNKN</sequence>
<evidence type="ECO:0000256" key="4">
    <source>
        <dbReference type="ARBA" id="ARBA00023136"/>
    </source>
</evidence>
<proteinExistence type="predicted"/>
<organism evidence="6 7">
    <name type="scientific">Butyrivibrio hungatei</name>
    <dbReference type="NCBI Taxonomy" id="185008"/>
    <lineage>
        <taxon>Bacteria</taxon>
        <taxon>Bacillati</taxon>
        <taxon>Bacillota</taxon>
        <taxon>Clostridia</taxon>
        <taxon>Lachnospirales</taxon>
        <taxon>Lachnospiraceae</taxon>
        <taxon>Butyrivibrio</taxon>
    </lineage>
</organism>
<name>A0A1D9NZ37_9FIRM</name>
<dbReference type="InterPro" id="IPR052556">
    <property type="entry name" value="PolySynth_Transporter"/>
</dbReference>
<dbReference type="Proteomes" id="UP000179284">
    <property type="component" value="Chromosome I"/>
</dbReference>
<evidence type="ECO:0000256" key="5">
    <source>
        <dbReference type="SAM" id="Phobius"/>
    </source>
</evidence>
<gene>
    <name evidence="6" type="ORF">bhn_I0468</name>
</gene>
<comment type="subcellular location">
    <subcellularLocation>
        <location evidence="1">Membrane</location>
        <topology evidence="1">Multi-pass membrane protein</topology>
    </subcellularLocation>
</comment>
<evidence type="ECO:0000256" key="3">
    <source>
        <dbReference type="ARBA" id="ARBA00022989"/>
    </source>
</evidence>
<feature type="transmembrane region" description="Helical" evidence="5">
    <location>
        <begin position="297"/>
        <end position="319"/>
    </location>
</feature>
<keyword evidence="2 5" id="KW-0812">Transmembrane</keyword>
<evidence type="ECO:0000256" key="1">
    <source>
        <dbReference type="ARBA" id="ARBA00004141"/>
    </source>
</evidence>
<dbReference type="PANTHER" id="PTHR43424">
    <property type="entry name" value="LOCUS PUTATIVE PROTEIN 1-RELATED"/>
    <property type="match status" value="1"/>
</dbReference>
<feature type="transmembrane region" description="Helical" evidence="5">
    <location>
        <begin position="98"/>
        <end position="119"/>
    </location>
</feature>
<evidence type="ECO:0000313" key="7">
    <source>
        <dbReference type="Proteomes" id="UP000179284"/>
    </source>
</evidence>
<keyword evidence="7" id="KW-1185">Reference proteome</keyword>
<evidence type="ECO:0000313" key="6">
    <source>
        <dbReference type="EMBL" id="AOZ95502.1"/>
    </source>
</evidence>